<dbReference type="Pfam" id="PF14074">
    <property type="entry name" value="DUF4257"/>
    <property type="match status" value="1"/>
</dbReference>
<dbReference type="EMBL" id="CP005940">
    <property type="protein sequence ID" value="AHA75888.1"/>
    <property type="molecule type" value="Genomic_DNA"/>
</dbReference>
<dbReference type="InterPro" id="IPR025353">
    <property type="entry name" value="DUF4257"/>
</dbReference>
<keyword evidence="1" id="KW-0472">Membrane</keyword>
<dbReference type="RefSeq" id="WP_000425127.1">
    <property type="nucleotide sequence ID" value="NC_022882.1"/>
</dbReference>
<accession>A0A9W3KJT9</accession>
<evidence type="ECO:0000256" key="1">
    <source>
        <dbReference type="SAM" id="Phobius"/>
    </source>
</evidence>
<proteinExistence type="predicted"/>
<geneLocation type="plasmid" evidence="2 3">
    <name>pBMB0233</name>
</geneLocation>
<dbReference type="KEGG" id="bthu:YBT1518_32115"/>
<reference evidence="2 3" key="1">
    <citation type="submission" date="2013-05" db="EMBL/GenBank/DDBJ databases">
        <title>Complete genome sequence of Bacillus thuringiensis YBT-1518, a typical strain with high toxicity to nematode.</title>
        <authorList>
            <person name="Wang P."/>
            <person name="Zhang C."/>
            <person name="Guo M."/>
            <person name="Guo S."/>
            <person name="Zhu Y."/>
            <person name="Zheng J."/>
            <person name="Zhu L."/>
            <person name="Ruan L."/>
            <person name="Peng D."/>
            <person name="Sun M."/>
        </authorList>
    </citation>
    <scope>NUCLEOTIDE SEQUENCE [LARGE SCALE GENOMIC DNA]</scope>
    <source>
        <strain evidence="2 3">YBT-1518</strain>
        <plasmid evidence="2 3">pBMB0233</plasmid>
    </source>
</reference>
<keyword evidence="1" id="KW-1133">Transmembrane helix</keyword>
<keyword evidence="2" id="KW-0614">Plasmid</keyword>
<feature type="transmembrane region" description="Helical" evidence="1">
    <location>
        <begin position="37"/>
        <end position="60"/>
    </location>
</feature>
<sequence length="111" mass="12720">MEMFYVLYTIIIGSIIGLVFHFIYHQEGILVPRYVKYMFHFGFLKDIIIGSLAACFGLILFDMTTIGKVLLVASMTAISAQIFLLHQILTEEREKNASMNRIKVTISKIKQ</sequence>
<feature type="transmembrane region" description="Helical" evidence="1">
    <location>
        <begin position="6"/>
        <end position="25"/>
    </location>
</feature>
<evidence type="ECO:0000313" key="2">
    <source>
        <dbReference type="EMBL" id="AHA75888.1"/>
    </source>
</evidence>
<protein>
    <submittedName>
        <fullName evidence="2">Neuronal growth regulator 1</fullName>
    </submittedName>
</protein>
<feature type="transmembrane region" description="Helical" evidence="1">
    <location>
        <begin position="66"/>
        <end position="85"/>
    </location>
</feature>
<organism evidence="2 3">
    <name type="scientific">Bacillus thuringiensis YBT-1518</name>
    <dbReference type="NCBI Taxonomy" id="529122"/>
    <lineage>
        <taxon>Bacteria</taxon>
        <taxon>Bacillati</taxon>
        <taxon>Bacillota</taxon>
        <taxon>Bacilli</taxon>
        <taxon>Bacillales</taxon>
        <taxon>Bacillaceae</taxon>
        <taxon>Bacillus</taxon>
        <taxon>Bacillus cereus group</taxon>
    </lineage>
</organism>
<dbReference type="Proteomes" id="UP000018566">
    <property type="component" value="Plasmid pBMB0233"/>
</dbReference>
<evidence type="ECO:0000313" key="3">
    <source>
        <dbReference type="Proteomes" id="UP000018566"/>
    </source>
</evidence>
<dbReference type="AlphaFoldDB" id="A0A9W3KJT9"/>
<gene>
    <name evidence="2" type="ORF">YBT1518_32115</name>
</gene>
<name>A0A9W3KJT9_BACTU</name>
<keyword evidence="1" id="KW-0812">Transmembrane</keyword>